<dbReference type="EC" id="5.1.3.2" evidence="3"/>
<dbReference type="Pfam" id="PF01370">
    <property type="entry name" value="Epimerase"/>
    <property type="match status" value="1"/>
</dbReference>
<keyword evidence="4" id="KW-1185">Reference proteome</keyword>
<dbReference type="EMBL" id="CP003243">
    <property type="protein sequence ID" value="AFC99390.1"/>
    <property type="molecule type" value="Genomic_DNA"/>
</dbReference>
<evidence type="ECO:0000313" key="3">
    <source>
        <dbReference type="EMBL" id="AFC99390.1"/>
    </source>
</evidence>
<evidence type="ECO:0000313" key="4">
    <source>
        <dbReference type="Proteomes" id="UP000005233"/>
    </source>
</evidence>
<name>H8I6S0_METCZ</name>
<dbReference type="STRING" id="1041930.Mtc_0627"/>
<evidence type="ECO:0000259" key="2">
    <source>
        <dbReference type="Pfam" id="PF01370"/>
    </source>
</evidence>
<comment type="similarity">
    <text evidence="1">Belongs to the NAD(P)-dependent epimerase/dehydratase family.</text>
</comment>
<organism evidence="3 4">
    <name type="scientific">Methanocella conradii (strain DSM 24694 / JCM 17849 / CGMCC 1.5162 / HZ254)</name>
    <dbReference type="NCBI Taxonomy" id="1041930"/>
    <lineage>
        <taxon>Archaea</taxon>
        <taxon>Methanobacteriati</taxon>
        <taxon>Methanobacteriota</taxon>
        <taxon>Stenosarchaea group</taxon>
        <taxon>Methanomicrobia</taxon>
        <taxon>Methanocellales</taxon>
        <taxon>Methanocellaceae</taxon>
        <taxon>Methanocella</taxon>
    </lineage>
</organism>
<dbReference type="PANTHER" id="PTHR43000">
    <property type="entry name" value="DTDP-D-GLUCOSE 4,6-DEHYDRATASE-RELATED"/>
    <property type="match status" value="1"/>
</dbReference>
<dbReference type="SUPFAM" id="SSF51735">
    <property type="entry name" value="NAD(P)-binding Rossmann-fold domains"/>
    <property type="match status" value="1"/>
</dbReference>
<dbReference type="InterPro" id="IPR036291">
    <property type="entry name" value="NAD(P)-bd_dom_sf"/>
</dbReference>
<dbReference type="eggNOG" id="arCOG01372">
    <property type="taxonomic scope" value="Archaea"/>
</dbReference>
<reference evidence="3 4" key="1">
    <citation type="journal article" date="2012" name="J. Bacteriol.">
        <title>Complete genome sequence of a thermophilic methanogen, Methanocella conradii HZ254, isolated from Chinese rice field soil.</title>
        <authorList>
            <person name="Lu Z."/>
            <person name="Lu Y."/>
        </authorList>
    </citation>
    <scope>NUCLEOTIDE SEQUENCE [LARGE SCALE GENOMIC DNA]</scope>
    <source>
        <strain evidence="4">DSM 24694 / JCM 17849 / CGMCC 1.5162 / HZ254</strain>
    </source>
</reference>
<dbReference type="HOGENOM" id="CLU_007383_1_7_2"/>
<dbReference type="GeneID" id="11970519"/>
<protein>
    <submittedName>
        <fullName evidence="3">UDP-glucose 4-epimerase</fullName>
        <ecNumber evidence="3">5.1.3.2</ecNumber>
    </submittedName>
</protein>
<dbReference type="GO" id="GO:0003978">
    <property type="term" value="F:UDP-glucose 4-epimerase activity"/>
    <property type="evidence" value="ECO:0007669"/>
    <property type="project" value="UniProtKB-EC"/>
</dbReference>
<keyword evidence="3" id="KW-0413">Isomerase</keyword>
<dbReference type="RefSeq" id="WP_014405229.1">
    <property type="nucleotide sequence ID" value="NC_017034.1"/>
</dbReference>
<dbReference type="InterPro" id="IPR001509">
    <property type="entry name" value="Epimerase_deHydtase"/>
</dbReference>
<dbReference type="OrthoDB" id="4907at2157"/>
<dbReference type="Proteomes" id="UP000005233">
    <property type="component" value="Chromosome"/>
</dbReference>
<feature type="domain" description="NAD-dependent epimerase/dehydratase" evidence="2">
    <location>
        <begin position="8"/>
        <end position="230"/>
    </location>
</feature>
<gene>
    <name evidence="3" type="primary">galE-3</name>
    <name evidence="3" type="ordered locus">Mtc_0627</name>
</gene>
<evidence type="ECO:0000256" key="1">
    <source>
        <dbReference type="ARBA" id="ARBA00007637"/>
    </source>
</evidence>
<dbReference type="KEGG" id="mez:Mtc_0627"/>
<proteinExistence type="inferred from homology"/>
<sequence>MPWKGARVLVTGASGFIGGYLMDALAQHGASVTALITGRKGLGRRDVGQAIGNVADPASLKGVCRDVDVVYHLAAISNVAKAVQNPALTLSTNTFGTMNMLEEARLSNVKKFVYVSSAHVYGAPQYLPVDEAHPVVPREPYAASKIASEKIVEAYGNAYGMDYAIIRPFNVYGPGQDESFLIPGVIKQALKGKEIRVGNVSPTRDFLYVEDCVEGFLVIGDAGSGVYNIGSGEEIRIQDLVEKIRDMIDPSIPILSDNERMRAGKVEIPRMLADVSKLKRLGWSPKIGLEEGLARTISKERYR</sequence>
<dbReference type="Gene3D" id="3.40.50.720">
    <property type="entry name" value="NAD(P)-binding Rossmann-like Domain"/>
    <property type="match status" value="1"/>
</dbReference>
<accession>H8I6S0</accession>
<dbReference type="AlphaFoldDB" id="H8I6S0"/>